<dbReference type="InterPro" id="IPR031464">
    <property type="entry name" value="DUF4680"/>
</dbReference>
<name>A0A8B9CB13_9AVES</name>
<organism evidence="2 3">
    <name type="scientific">Anser brachyrhynchus</name>
    <name type="common">Pink-footed goose</name>
    <dbReference type="NCBI Taxonomy" id="132585"/>
    <lineage>
        <taxon>Eukaryota</taxon>
        <taxon>Metazoa</taxon>
        <taxon>Chordata</taxon>
        <taxon>Craniata</taxon>
        <taxon>Vertebrata</taxon>
        <taxon>Euteleostomi</taxon>
        <taxon>Archelosauria</taxon>
        <taxon>Archosauria</taxon>
        <taxon>Dinosauria</taxon>
        <taxon>Saurischia</taxon>
        <taxon>Theropoda</taxon>
        <taxon>Coelurosauria</taxon>
        <taxon>Aves</taxon>
        <taxon>Neognathae</taxon>
        <taxon>Galloanserae</taxon>
        <taxon>Anseriformes</taxon>
        <taxon>Anatidae</taxon>
        <taxon>Anserinae</taxon>
        <taxon>Anser</taxon>
    </lineage>
</organism>
<evidence type="ECO:0000256" key="1">
    <source>
        <dbReference type="SAM" id="MobiDB-lite"/>
    </source>
</evidence>
<reference evidence="2" key="1">
    <citation type="submission" date="2025-08" db="UniProtKB">
        <authorList>
            <consortium name="Ensembl"/>
        </authorList>
    </citation>
    <scope>IDENTIFICATION</scope>
</reference>
<sequence>MEPGCSQGRPLVPHIYVNSFGSHRCGSLIRCGRGYKWAEVGQSRTLLSQQSPVGRSRGQRAAKARGDKADLKPSAAAGRAQEVESCGGVKDTKKFNFIFQSKVWLKVWKVISKMLEENEKFRSRLLTCSRLNGEGR</sequence>
<dbReference type="Proteomes" id="UP000694426">
    <property type="component" value="Unplaced"/>
</dbReference>
<dbReference type="Ensembl" id="ENSABRT00000024614.1">
    <property type="protein sequence ID" value="ENSABRP00000017343.1"/>
    <property type="gene ID" value="ENSABRG00000015107.1"/>
</dbReference>
<proteinExistence type="predicted"/>
<dbReference type="GeneTree" id="ENSGT00960000189351"/>
<dbReference type="Pfam" id="PF15730">
    <property type="entry name" value="DUF4680"/>
    <property type="match status" value="1"/>
</dbReference>
<feature type="region of interest" description="Disordered" evidence="1">
    <location>
        <begin position="48"/>
        <end position="76"/>
    </location>
</feature>
<evidence type="ECO:0000313" key="3">
    <source>
        <dbReference type="Proteomes" id="UP000694426"/>
    </source>
</evidence>
<dbReference type="PANTHER" id="PTHR38655">
    <property type="entry name" value="SIMILAR TO RIKEN CDNA 4930524B15"/>
    <property type="match status" value="1"/>
</dbReference>
<reference evidence="2" key="2">
    <citation type="submission" date="2025-09" db="UniProtKB">
        <authorList>
            <consortium name="Ensembl"/>
        </authorList>
    </citation>
    <scope>IDENTIFICATION</scope>
</reference>
<dbReference type="AlphaFoldDB" id="A0A8B9CB13"/>
<protein>
    <submittedName>
        <fullName evidence="2">Uncharacterized protein</fullName>
    </submittedName>
</protein>
<dbReference type="PANTHER" id="PTHR38655:SF1">
    <property type="entry name" value="SIMILAR TO RIKEN CDNA 4930524B15"/>
    <property type="match status" value="1"/>
</dbReference>
<evidence type="ECO:0000313" key="2">
    <source>
        <dbReference type="Ensembl" id="ENSABRP00000017343.1"/>
    </source>
</evidence>
<accession>A0A8B9CB13</accession>
<keyword evidence="3" id="KW-1185">Reference proteome</keyword>